<dbReference type="EMBL" id="UINC01213908">
    <property type="protein sequence ID" value="SVE38895.1"/>
    <property type="molecule type" value="Genomic_DNA"/>
</dbReference>
<accession>A0A383D3R5</accession>
<feature type="non-terminal residue" evidence="2">
    <location>
        <position position="1"/>
    </location>
</feature>
<feature type="region of interest" description="Disordered" evidence="1">
    <location>
        <begin position="54"/>
        <end position="102"/>
    </location>
</feature>
<evidence type="ECO:0000313" key="2">
    <source>
        <dbReference type="EMBL" id="SVE38895.1"/>
    </source>
</evidence>
<sequence>KKLVSLDILYVSETKEIKGIIQKKFLPKSQKIVFGDAPDVKIDPVEKETIVKETKEDITIKKERSDTSHTESTSPKPDNITSLPSTDVTDAPTLKTEQEPTISNVSYNRLINDRRKSRDRRNSFIRRSNMDRRIKQSFDYSSPDRRTQASRRVLDDRRIHSTRRDKNDRRLEGEISTIKRSHQKIFSKQSQAFISSSFLFSSLAHLQGMKKAITFVHSGDTVTCMQAQMGLDDFIVK</sequence>
<name>A0A383D3R5_9ZZZZ</name>
<dbReference type="AlphaFoldDB" id="A0A383D3R5"/>
<feature type="non-terminal residue" evidence="2">
    <location>
        <position position="237"/>
    </location>
</feature>
<gene>
    <name evidence="2" type="ORF">METZ01_LOCUS491749</name>
</gene>
<feature type="compositionally biased region" description="Polar residues" evidence="1">
    <location>
        <begin position="70"/>
        <end position="88"/>
    </location>
</feature>
<protein>
    <submittedName>
        <fullName evidence="2">Uncharacterized protein</fullName>
    </submittedName>
</protein>
<reference evidence="2" key="1">
    <citation type="submission" date="2018-05" db="EMBL/GenBank/DDBJ databases">
        <authorList>
            <person name="Lanie J.A."/>
            <person name="Ng W.-L."/>
            <person name="Kazmierczak K.M."/>
            <person name="Andrzejewski T.M."/>
            <person name="Davidsen T.M."/>
            <person name="Wayne K.J."/>
            <person name="Tettelin H."/>
            <person name="Glass J.I."/>
            <person name="Rusch D."/>
            <person name="Podicherti R."/>
            <person name="Tsui H.-C.T."/>
            <person name="Winkler M.E."/>
        </authorList>
    </citation>
    <scope>NUCLEOTIDE SEQUENCE</scope>
</reference>
<organism evidence="2">
    <name type="scientific">marine metagenome</name>
    <dbReference type="NCBI Taxonomy" id="408172"/>
    <lineage>
        <taxon>unclassified sequences</taxon>
        <taxon>metagenomes</taxon>
        <taxon>ecological metagenomes</taxon>
    </lineage>
</organism>
<feature type="compositionally biased region" description="Basic and acidic residues" evidence="1">
    <location>
        <begin position="54"/>
        <end position="69"/>
    </location>
</feature>
<evidence type="ECO:0000256" key="1">
    <source>
        <dbReference type="SAM" id="MobiDB-lite"/>
    </source>
</evidence>
<proteinExistence type="predicted"/>